<evidence type="ECO:0000313" key="2">
    <source>
        <dbReference type="EMBL" id="CAC01883.1"/>
    </source>
</evidence>
<reference key="1">
    <citation type="journal article" date="2000" name="Nature">
        <title>Sequence and analysis of chromosome 5 of the plant Arabidopsis thaliana.</title>
        <authorList>
            <consortium name="Kazusa DNA Research Institute"/>
            <consortium name="Cold Spring Harbor and Washington University in St Louis Sequencing Consortium"/>
            <consortium name="European Union Arabidopsis Genome Sequencing Consortium"/>
            <person name="Tabata S."/>
            <person name="Kaneko T."/>
            <person name="Nakamura Y."/>
            <person name="Kotani H."/>
            <person name="Kato T."/>
            <person name="Asamizu E."/>
            <person name="Miyajima N."/>
            <person name="Sasamoto S."/>
            <person name="Kimura T."/>
            <person name="Hosouchi T."/>
            <person name="Kawashima K."/>
            <person name="Kohara M."/>
            <person name="Matsumoto M."/>
            <person name="Matsuno A."/>
            <person name="Muraki A."/>
            <person name="Nakayama S."/>
            <person name="Nakazaki N."/>
            <person name="Naruo K."/>
            <person name="Okumura S."/>
            <person name="Shinpo S."/>
            <person name="Takeuchi C."/>
            <person name="Wada T."/>
            <person name="Watanabe A."/>
            <person name="Yamada M."/>
            <person name="Yasuda M."/>
            <person name="Sato S."/>
            <person name="de la Bastide M."/>
            <person name="Huang E."/>
            <person name="Spiegel L."/>
            <person name="Gnoj L."/>
            <person name="O'Shaughnessy A."/>
            <person name="Preston R."/>
            <person name="Habermann K."/>
            <person name="Murray J."/>
            <person name="Johnson D."/>
            <person name="Rohlfing T."/>
            <person name="Nelson J."/>
            <person name="Stoneking T."/>
            <person name="Pepin K."/>
            <person name="Spieth J."/>
            <person name="Sekhon M."/>
            <person name="Armstrong J."/>
            <person name="Becker M."/>
            <person name="Belter E."/>
            <person name="Cordum H."/>
            <person name="Cordes M."/>
            <person name="Courtney L."/>
            <person name="Courtney W."/>
            <person name="Dante M."/>
            <person name="Du H."/>
            <person name="Edwards J."/>
            <person name="Fryman J."/>
            <person name="Haakensen B."/>
            <person name="Lamar E."/>
            <person name="Latreille P."/>
            <person name="Leonard S."/>
            <person name="Meyer R."/>
            <person name="Mulvaney E."/>
            <person name="Ozersky P."/>
            <person name="Riley A."/>
            <person name="Strowmatt C."/>
            <person name="Wagner-McPherson C."/>
            <person name="Wollam A."/>
            <person name="Yoakum M."/>
            <person name="Bell M."/>
            <person name="Dedhia N."/>
            <person name="Parnell L."/>
            <person name="Shah R."/>
            <person name="Rodriguez M."/>
            <person name="See L.H."/>
            <person name="Vil D."/>
            <person name="Baker J."/>
            <person name="Kirchoff K."/>
            <person name="Toth K."/>
            <person name="King L."/>
            <person name="Bahret A."/>
            <person name="Miller B."/>
            <person name="Marra M."/>
            <person name="Martienssen R."/>
            <person name="McCombie W.R."/>
            <person name="Wilson R.K."/>
            <person name="Murphy G."/>
            <person name="Bancroft I."/>
            <person name="Volckaert G."/>
            <person name="Wambutt R."/>
            <person name="Dusterhoft A."/>
            <person name="Stiekema W."/>
            <person name="Pohl T."/>
            <person name="Entian K.D."/>
            <person name="Terryn N."/>
            <person name="Hartley N."/>
            <person name="Bent E."/>
            <person name="Johnson S."/>
            <person name="Langham S.A."/>
            <person name="McCullagh B."/>
            <person name="Robben J."/>
            <person name="Grymonprez B."/>
            <person name="Zimmermann W."/>
            <person name="Ramsperger U."/>
            <person name="Wedler H."/>
            <person name="Balke K."/>
            <person name="Wedler E."/>
            <person name="Peters S."/>
            <person name="van Staveren M."/>
            <person name="Dirkse W."/>
            <person name="Mooijman P."/>
            <person name="Lankhorst R.K."/>
            <person name="Weitzenegger T."/>
            <person name="Bothe G."/>
            <person name="Rose M."/>
            <person name="Hauf J."/>
            <person name="Berneiser S."/>
            <person name="Hempel S."/>
            <person name="Feldpausch M."/>
            <person name="Lamberth S."/>
            <person name="Villarroel R."/>
            <person name="Gielen J."/>
            <person name="Ardiles W."/>
            <person name="Bents O."/>
            <person name="Lemcke K."/>
            <person name="Kolesov G."/>
            <person name="Mayer K."/>
            <person name="Rudd S."/>
            <person name="Schoof H."/>
            <person name="Schueller C."/>
            <person name="Zaccaria P."/>
            <person name="Mewes H.W."/>
            <person name="Bevan M."/>
            <person name="Fransz P."/>
        </authorList>
    </citation>
    <scope>NUCLEOTIDE SEQUENCE [LARGE SCALE GENOMIC DNA]</scope>
    <source>
        <strain>cv. Columbia</strain>
    </source>
</reference>
<proteinExistence type="predicted"/>
<feature type="non-terminal residue" evidence="2">
    <location>
        <position position="1"/>
    </location>
</feature>
<feature type="compositionally biased region" description="Polar residues" evidence="1">
    <location>
        <begin position="402"/>
        <end position="416"/>
    </location>
</feature>
<reference evidence="2" key="3">
    <citation type="submission" date="2000-08" db="EMBL/GenBank/DDBJ databases">
        <authorList>
            <person name="EU Arabidopsis sequencing project"/>
        </authorList>
    </citation>
    <scope>NUCLEOTIDE SEQUENCE</scope>
</reference>
<dbReference type="ExpressionAtlas" id="Q9LEQ6">
    <property type="expression patterns" value="baseline and differential"/>
</dbReference>
<name>Q9LEQ6_ARATH</name>
<sequence length="472" mass="51314">TAPPVRGQKPKISSKPRSIKAKGSFVKSLDECPTRAEGYKYGIASGPSKAARQLTRLKHLVSRSVSSSSSAHPSQAARQLTRPKYLASRPVSSSLSSRPSQAARQLTRPKYLVCPSILSSSFTRPSEVSRRLARPNSPFIYNQLVLTPSVLVEEIILCNPSNSPKSRARINRKIFLPSLEIPFSYLCDSCINSWRARDVKQSTCVVSWRAGNVKSGMLSKARVVSWRAGNVKSGMLSKARVVKCLHLPIMFLGTGATEEDGAIVAKLWQCELRDVKQSTCFELASWQCKWTLTAIVINVRLLDFPHRFTGALVESLVGEKLISRLLTNVVSSSGSKTTTSIPGRASHSTSSFDIAACSPTRKGLQGTIDPIILGDDTSSPAVRTITLTNEEVPPIKEEHPITSLNIPTSLSLAPNQDQEEKSSGERHLENLDDDTTSSAARTITSAIPQTAINEIPSARPSLPNQLSHLQGP</sequence>
<feature type="region of interest" description="Disordered" evidence="1">
    <location>
        <begin position="393"/>
        <end position="472"/>
    </location>
</feature>
<protein>
    <submittedName>
        <fullName evidence="2">Uncharacterized protein T9L3_140</fullName>
    </submittedName>
</protein>
<reference evidence="2" key="2">
    <citation type="submission" date="2000-08" db="EMBL/GenBank/DDBJ databases">
        <authorList>
            <person name="Sato S."/>
            <person name="Nakamura Y."/>
            <person name="Kaneko T."/>
            <person name="Kato T."/>
            <person name="Asamizu E."/>
            <person name="Kotani H."/>
            <person name="Tabata S."/>
            <person name="Mewes H.W."/>
            <person name="Rudd S."/>
            <person name="Lemcke K."/>
            <person name="Mayer K.F.X."/>
        </authorList>
    </citation>
    <scope>NUCLEOTIDE SEQUENCE</scope>
</reference>
<feature type="compositionally biased region" description="Basic residues" evidence="1">
    <location>
        <begin position="8"/>
        <end position="20"/>
    </location>
</feature>
<feature type="compositionally biased region" description="Low complexity" evidence="1">
    <location>
        <begin position="436"/>
        <end position="447"/>
    </location>
</feature>
<dbReference type="EMBL" id="AL391149">
    <property type="protein sequence ID" value="CAC01883.1"/>
    <property type="molecule type" value="Genomic_DNA"/>
</dbReference>
<evidence type="ECO:0000256" key="1">
    <source>
        <dbReference type="SAM" id="MobiDB-lite"/>
    </source>
</evidence>
<feature type="region of interest" description="Disordered" evidence="1">
    <location>
        <begin position="61"/>
        <end position="103"/>
    </location>
</feature>
<feature type="compositionally biased region" description="Polar residues" evidence="1">
    <location>
        <begin position="462"/>
        <end position="472"/>
    </location>
</feature>
<dbReference type="PIR" id="T51429">
    <property type="entry name" value="T51429"/>
</dbReference>
<dbReference type="AlphaFoldDB" id="Q9LEQ6"/>
<feature type="region of interest" description="Disordered" evidence="1">
    <location>
        <begin position="1"/>
        <end position="20"/>
    </location>
</feature>
<feature type="compositionally biased region" description="Low complexity" evidence="1">
    <location>
        <begin position="86"/>
        <end position="103"/>
    </location>
</feature>
<organism evidence="2">
    <name type="scientific">Arabidopsis thaliana</name>
    <name type="common">Mouse-ear cress</name>
    <dbReference type="NCBI Taxonomy" id="3702"/>
    <lineage>
        <taxon>Eukaryota</taxon>
        <taxon>Viridiplantae</taxon>
        <taxon>Streptophyta</taxon>
        <taxon>Embryophyta</taxon>
        <taxon>Tracheophyta</taxon>
        <taxon>Spermatophyta</taxon>
        <taxon>Magnoliopsida</taxon>
        <taxon>eudicotyledons</taxon>
        <taxon>Gunneridae</taxon>
        <taxon>Pentapetalae</taxon>
        <taxon>rosids</taxon>
        <taxon>malvids</taxon>
        <taxon>Brassicales</taxon>
        <taxon>Brassicaceae</taxon>
        <taxon>Camelineae</taxon>
        <taxon>Arabidopsis</taxon>
    </lineage>
</organism>
<gene>
    <name evidence="2" type="primary">T9L3_140</name>
</gene>
<feature type="compositionally biased region" description="Basic and acidic residues" evidence="1">
    <location>
        <begin position="418"/>
        <end position="430"/>
    </location>
</feature>
<accession>Q9LEQ6</accession>